<dbReference type="GO" id="GO:0009082">
    <property type="term" value="P:branched-chain amino acid biosynthetic process"/>
    <property type="evidence" value="ECO:0007669"/>
    <property type="project" value="UniProtKB-KW"/>
</dbReference>
<reference evidence="14 15" key="1">
    <citation type="submission" date="2019-09" db="EMBL/GenBank/DDBJ databases">
        <title>NBRP : Genome information of microbial organism related human and environment.</title>
        <authorList>
            <person name="Hattori M."/>
            <person name="Oshima K."/>
            <person name="Inaba H."/>
            <person name="Suda W."/>
            <person name="Sakamoto M."/>
            <person name="Iino T."/>
            <person name="Kitahara M."/>
            <person name="Oshida Y."/>
            <person name="Iida T."/>
            <person name="Kudo T."/>
            <person name="Itoh T."/>
            <person name="Ohkuma M."/>
        </authorList>
    </citation>
    <scope>NUCLEOTIDE SEQUENCE [LARGE SCALE GENOMIC DNA]</scope>
    <source>
        <strain evidence="14 15">Mie-1</strain>
    </source>
</reference>
<dbReference type="InterPro" id="IPR001544">
    <property type="entry name" value="Aminotrans_IV"/>
</dbReference>
<comment type="function">
    <text evidence="2">Acts on leucine, isoleucine and valine.</text>
</comment>
<dbReference type="Gene3D" id="3.30.470.10">
    <property type="match status" value="1"/>
</dbReference>
<evidence type="ECO:0000313" key="14">
    <source>
        <dbReference type="EMBL" id="GER01742.1"/>
    </source>
</evidence>
<gene>
    <name evidence="14" type="ORF">JCM17845_23650</name>
</gene>
<dbReference type="Gene3D" id="3.20.10.10">
    <property type="entry name" value="D-amino Acid Aminotransferase, subunit A, domain 2"/>
    <property type="match status" value="1"/>
</dbReference>
<dbReference type="InterPro" id="IPR043132">
    <property type="entry name" value="BCAT-like_C"/>
</dbReference>
<organism evidence="14 15">
    <name type="scientific">Iodidimonas gelatinilytica</name>
    <dbReference type="NCBI Taxonomy" id="1236966"/>
    <lineage>
        <taxon>Bacteria</taxon>
        <taxon>Pseudomonadati</taxon>
        <taxon>Pseudomonadota</taxon>
        <taxon>Alphaproteobacteria</taxon>
        <taxon>Iodidimonadales</taxon>
        <taxon>Iodidimonadaceae</taxon>
        <taxon>Iodidimonas</taxon>
    </lineage>
</organism>
<dbReference type="InterPro" id="IPR050571">
    <property type="entry name" value="Class-IV_PLP-Dep_Aminotrnsfr"/>
</dbReference>
<evidence type="ECO:0000256" key="7">
    <source>
        <dbReference type="ARBA" id="ARBA00013053"/>
    </source>
</evidence>
<evidence type="ECO:0000256" key="8">
    <source>
        <dbReference type="ARBA" id="ARBA00014472"/>
    </source>
</evidence>
<sequence>MCAVPLVGESPVSRIVYVNGQFLPRAHASVSIEDRGYQFSDGVYEVCLFLNGKPLDFHLHMDRLDRSLAALSINPPMGRGAFKVVMDQMMRRNRLRDATIYLQITRGVARRDHAFPAFPPAPAIVMAAQRFNVAALREKQKAGVAVISTPDLRWKRCDIKTVSLLGNVLAKQAAREAGALEGWMVDAQGFVTEGSSSTAWIVDQQGRLRTRRLAKDILPGITRHVVGDIAANAQIAPVEEPFTIAEAQSAKEAFIASTTSSVTPVTQIDGVPVGDGTPGPVTRDLIDRHWRHVLRETGYRL</sequence>
<evidence type="ECO:0000256" key="12">
    <source>
        <dbReference type="ARBA" id="ARBA00048798"/>
    </source>
</evidence>
<dbReference type="Pfam" id="PF01063">
    <property type="entry name" value="Aminotran_4"/>
    <property type="match status" value="1"/>
</dbReference>
<evidence type="ECO:0000256" key="10">
    <source>
        <dbReference type="ARBA" id="ARBA00023304"/>
    </source>
</evidence>
<dbReference type="NCBIfam" id="NF005209">
    <property type="entry name" value="PRK06680.1"/>
    <property type="match status" value="1"/>
</dbReference>
<proteinExistence type="inferred from homology"/>
<dbReference type="PANTHER" id="PTHR42743">
    <property type="entry name" value="AMINO-ACID AMINOTRANSFERASE"/>
    <property type="match status" value="1"/>
</dbReference>
<comment type="catalytic activity">
    <reaction evidence="11">
        <text>L-valine + 2-oxoglutarate = 3-methyl-2-oxobutanoate + L-glutamate</text>
        <dbReference type="Rhea" id="RHEA:24813"/>
        <dbReference type="ChEBI" id="CHEBI:11851"/>
        <dbReference type="ChEBI" id="CHEBI:16810"/>
        <dbReference type="ChEBI" id="CHEBI:29985"/>
        <dbReference type="ChEBI" id="CHEBI:57762"/>
        <dbReference type="EC" id="2.6.1.42"/>
    </reaction>
</comment>
<dbReference type="EC" id="2.6.1.42" evidence="7"/>
<dbReference type="InterPro" id="IPR036038">
    <property type="entry name" value="Aminotransferase-like"/>
</dbReference>
<comment type="catalytic activity">
    <reaction evidence="12">
        <text>L-isoleucine + 2-oxoglutarate = (S)-3-methyl-2-oxopentanoate + L-glutamate</text>
        <dbReference type="Rhea" id="RHEA:24801"/>
        <dbReference type="ChEBI" id="CHEBI:16810"/>
        <dbReference type="ChEBI" id="CHEBI:29985"/>
        <dbReference type="ChEBI" id="CHEBI:35146"/>
        <dbReference type="ChEBI" id="CHEBI:58045"/>
        <dbReference type="EC" id="2.6.1.42"/>
    </reaction>
</comment>
<comment type="pathway">
    <text evidence="3">Amino-acid biosynthesis; L-isoleucine biosynthesis; L-isoleucine from 2-oxobutanoate: step 4/4.</text>
</comment>
<evidence type="ECO:0000256" key="9">
    <source>
        <dbReference type="ARBA" id="ARBA00022898"/>
    </source>
</evidence>
<comment type="catalytic activity">
    <reaction evidence="13">
        <text>L-leucine + 2-oxoglutarate = 4-methyl-2-oxopentanoate + L-glutamate</text>
        <dbReference type="Rhea" id="RHEA:18321"/>
        <dbReference type="ChEBI" id="CHEBI:16810"/>
        <dbReference type="ChEBI" id="CHEBI:17865"/>
        <dbReference type="ChEBI" id="CHEBI:29985"/>
        <dbReference type="ChEBI" id="CHEBI:57427"/>
        <dbReference type="EC" id="2.6.1.42"/>
    </reaction>
</comment>
<dbReference type="InterPro" id="IPR043131">
    <property type="entry name" value="BCAT-like_N"/>
</dbReference>
<accession>A0A5A7N0E5</accession>
<protein>
    <recommendedName>
        <fullName evidence="8">Probable branched-chain-amino-acid aminotransferase</fullName>
        <ecNumber evidence="7">2.6.1.42</ecNumber>
    </recommendedName>
</protein>
<dbReference type="GO" id="GO:0004084">
    <property type="term" value="F:branched-chain-amino-acid transaminase activity"/>
    <property type="evidence" value="ECO:0007669"/>
    <property type="project" value="UniProtKB-EC"/>
</dbReference>
<evidence type="ECO:0000256" key="1">
    <source>
        <dbReference type="ARBA" id="ARBA00001933"/>
    </source>
</evidence>
<dbReference type="GO" id="GO:0005829">
    <property type="term" value="C:cytosol"/>
    <property type="evidence" value="ECO:0007669"/>
    <property type="project" value="TreeGrafter"/>
</dbReference>
<dbReference type="SUPFAM" id="SSF56752">
    <property type="entry name" value="D-aminoacid aminotransferase-like PLP-dependent enzymes"/>
    <property type="match status" value="1"/>
</dbReference>
<comment type="similarity">
    <text evidence="6">Belongs to the class-IV pyridoxal-phosphate-dependent aminotransferase family.</text>
</comment>
<name>A0A5A7N0E5_9PROT</name>
<keyword evidence="10" id="KW-0028">Amino-acid biosynthesis</keyword>
<evidence type="ECO:0000256" key="5">
    <source>
        <dbReference type="ARBA" id="ARBA00005072"/>
    </source>
</evidence>
<keyword evidence="15" id="KW-1185">Reference proteome</keyword>
<dbReference type="GO" id="GO:0008652">
    <property type="term" value="P:amino acid biosynthetic process"/>
    <property type="evidence" value="ECO:0007669"/>
    <property type="project" value="UniProtKB-ARBA"/>
</dbReference>
<keyword evidence="14" id="KW-0032">Aminotransferase</keyword>
<evidence type="ECO:0000256" key="11">
    <source>
        <dbReference type="ARBA" id="ARBA00048212"/>
    </source>
</evidence>
<dbReference type="CDD" id="cd01558">
    <property type="entry name" value="D-AAT_like"/>
    <property type="match status" value="1"/>
</dbReference>
<dbReference type="FunFam" id="3.20.10.10:FF:000002">
    <property type="entry name" value="D-alanine aminotransferase"/>
    <property type="match status" value="1"/>
</dbReference>
<evidence type="ECO:0000313" key="15">
    <source>
        <dbReference type="Proteomes" id="UP000325187"/>
    </source>
</evidence>
<dbReference type="PANTHER" id="PTHR42743:SF11">
    <property type="entry name" value="AMINODEOXYCHORISMATE LYASE"/>
    <property type="match status" value="1"/>
</dbReference>
<dbReference type="Proteomes" id="UP000325187">
    <property type="component" value="Unassembled WGS sequence"/>
</dbReference>
<keyword evidence="9" id="KW-0663">Pyridoxal phosphate</keyword>
<comment type="pathway">
    <text evidence="5">Amino-acid biosynthesis; L-leucine biosynthesis; L-leucine from 3-methyl-2-oxobutanoate: step 4/4.</text>
</comment>
<dbReference type="AlphaFoldDB" id="A0A5A7N0E5"/>
<evidence type="ECO:0000256" key="3">
    <source>
        <dbReference type="ARBA" id="ARBA00004824"/>
    </source>
</evidence>
<keyword evidence="14" id="KW-0808">Transferase</keyword>
<comment type="pathway">
    <text evidence="4">Amino-acid biosynthesis; L-valine biosynthesis; L-valine from pyruvate: step 4/4.</text>
</comment>
<keyword evidence="10" id="KW-0100">Branched-chain amino acid biosynthesis</keyword>
<evidence type="ECO:0000256" key="13">
    <source>
        <dbReference type="ARBA" id="ARBA00049229"/>
    </source>
</evidence>
<comment type="caution">
    <text evidence="14">The sequence shown here is derived from an EMBL/GenBank/DDBJ whole genome shotgun (WGS) entry which is preliminary data.</text>
</comment>
<comment type="cofactor">
    <cofactor evidence="1">
        <name>pyridoxal 5'-phosphate</name>
        <dbReference type="ChEBI" id="CHEBI:597326"/>
    </cofactor>
</comment>
<evidence type="ECO:0000256" key="4">
    <source>
        <dbReference type="ARBA" id="ARBA00004931"/>
    </source>
</evidence>
<dbReference type="EMBL" id="BKCM01000012">
    <property type="protein sequence ID" value="GER01742.1"/>
    <property type="molecule type" value="Genomic_DNA"/>
</dbReference>
<evidence type="ECO:0000256" key="6">
    <source>
        <dbReference type="ARBA" id="ARBA00009320"/>
    </source>
</evidence>
<evidence type="ECO:0000256" key="2">
    <source>
        <dbReference type="ARBA" id="ARBA00003109"/>
    </source>
</evidence>